<evidence type="ECO:0000259" key="7">
    <source>
        <dbReference type="Pfam" id="PF04138"/>
    </source>
</evidence>
<evidence type="ECO:0000256" key="1">
    <source>
        <dbReference type="ARBA" id="ARBA00004141"/>
    </source>
</evidence>
<organism evidence="8 9">
    <name type="scientific">Sphingomonas parva</name>
    <dbReference type="NCBI Taxonomy" id="2555898"/>
    <lineage>
        <taxon>Bacteria</taxon>
        <taxon>Pseudomonadati</taxon>
        <taxon>Pseudomonadota</taxon>
        <taxon>Alphaproteobacteria</taxon>
        <taxon>Sphingomonadales</taxon>
        <taxon>Sphingomonadaceae</taxon>
        <taxon>Sphingomonas</taxon>
    </lineage>
</organism>
<feature type="transmembrane region" description="Helical" evidence="6">
    <location>
        <begin position="115"/>
        <end position="134"/>
    </location>
</feature>
<comment type="similarity">
    <text evidence="2">Belongs to the GtrA family.</text>
</comment>
<evidence type="ECO:0000256" key="2">
    <source>
        <dbReference type="ARBA" id="ARBA00009399"/>
    </source>
</evidence>
<dbReference type="Pfam" id="PF04138">
    <property type="entry name" value="GtrA_DPMS_TM"/>
    <property type="match status" value="1"/>
</dbReference>
<dbReference type="InterPro" id="IPR051401">
    <property type="entry name" value="GtrA_CellWall_Glycosyl"/>
</dbReference>
<evidence type="ECO:0000313" key="8">
    <source>
        <dbReference type="EMBL" id="TFI60033.1"/>
    </source>
</evidence>
<sequence>MPIQRTLERHLPQHAPLIGQMIRFGLTGGLLTLLVAGGYWIVADVFHVEPMLSMTLNYLVFTGLGYFLHSRWSFRGHGSRDRPGLRTARFFTVNTTGFLLNQFFVWLLVKHMGGPVWWSVIPIVLVTPLVTFSLNRRWVFG</sequence>
<comment type="subcellular location">
    <subcellularLocation>
        <location evidence="1">Membrane</location>
        <topology evidence="1">Multi-pass membrane protein</topology>
    </subcellularLocation>
</comment>
<name>A0A4Y8ZVG1_9SPHN</name>
<dbReference type="AlphaFoldDB" id="A0A4Y8ZVG1"/>
<dbReference type="EMBL" id="SPDV01000002">
    <property type="protein sequence ID" value="TFI60033.1"/>
    <property type="molecule type" value="Genomic_DNA"/>
</dbReference>
<keyword evidence="4 6" id="KW-1133">Transmembrane helix</keyword>
<gene>
    <name evidence="8" type="ORF">E2493_01940</name>
</gene>
<reference evidence="8 9" key="1">
    <citation type="submission" date="2019-03" db="EMBL/GenBank/DDBJ databases">
        <title>Genome sequence of Sphingomonas sp. 17J27-24.</title>
        <authorList>
            <person name="Kim M."/>
            <person name="Maeng S."/>
            <person name="Sathiyaraj S."/>
        </authorList>
    </citation>
    <scope>NUCLEOTIDE SEQUENCE [LARGE SCALE GENOMIC DNA]</scope>
    <source>
        <strain evidence="8 9">17J27-24</strain>
    </source>
</reference>
<evidence type="ECO:0000313" key="9">
    <source>
        <dbReference type="Proteomes" id="UP000298213"/>
    </source>
</evidence>
<dbReference type="PANTHER" id="PTHR38459:SF1">
    <property type="entry name" value="PROPHAGE BACTOPRENOL-LINKED GLUCOSE TRANSLOCASE HOMOLOG"/>
    <property type="match status" value="1"/>
</dbReference>
<dbReference type="RefSeq" id="WP_135083179.1">
    <property type="nucleotide sequence ID" value="NZ_SPDV01000002.1"/>
</dbReference>
<evidence type="ECO:0000256" key="3">
    <source>
        <dbReference type="ARBA" id="ARBA00022692"/>
    </source>
</evidence>
<evidence type="ECO:0000256" key="6">
    <source>
        <dbReference type="SAM" id="Phobius"/>
    </source>
</evidence>
<feature type="transmembrane region" description="Helical" evidence="6">
    <location>
        <begin position="48"/>
        <end position="69"/>
    </location>
</feature>
<proteinExistence type="inferred from homology"/>
<evidence type="ECO:0000256" key="4">
    <source>
        <dbReference type="ARBA" id="ARBA00022989"/>
    </source>
</evidence>
<keyword evidence="5 6" id="KW-0472">Membrane</keyword>
<dbReference type="GO" id="GO:0000271">
    <property type="term" value="P:polysaccharide biosynthetic process"/>
    <property type="evidence" value="ECO:0007669"/>
    <property type="project" value="InterPro"/>
</dbReference>
<accession>A0A4Y8ZVG1</accession>
<keyword evidence="3 6" id="KW-0812">Transmembrane</keyword>
<feature type="domain" description="GtrA/DPMS transmembrane" evidence="7">
    <location>
        <begin position="23"/>
        <end position="140"/>
    </location>
</feature>
<dbReference type="PANTHER" id="PTHR38459">
    <property type="entry name" value="PROPHAGE BACTOPRENOL-LINKED GLUCOSE TRANSLOCASE HOMOLOG"/>
    <property type="match status" value="1"/>
</dbReference>
<evidence type="ECO:0000256" key="5">
    <source>
        <dbReference type="ARBA" id="ARBA00023136"/>
    </source>
</evidence>
<dbReference type="OrthoDB" id="8454931at2"/>
<dbReference type="GO" id="GO:0005886">
    <property type="term" value="C:plasma membrane"/>
    <property type="evidence" value="ECO:0007669"/>
    <property type="project" value="TreeGrafter"/>
</dbReference>
<dbReference type="Proteomes" id="UP000298213">
    <property type="component" value="Unassembled WGS sequence"/>
</dbReference>
<feature type="transmembrane region" description="Helical" evidence="6">
    <location>
        <begin position="21"/>
        <end position="42"/>
    </location>
</feature>
<comment type="caution">
    <text evidence="8">The sequence shown here is derived from an EMBL/GenBank/DDBJ whole genome shotgun (WGS) entry which is preliminary data.</text>
</comment>
<keyword evidence="9" id="KW-1185">Reference proteome</keyword>
<feature type="transmembrane region" description="Helical" evidence="6">
    <location>
        <begin position="90"/>
        <end position="109"/>
    </location>
</feature>
<dbReference type="InterPro" id="IPR007267">
    <property type="entry name" value="GtrA_DPMS_TM"/>
</dbReference>
<protein>
    <submittedName>
        <fullName evidence="8">GtrA family protein</fullName>
    </submittedName>
</protein>